<dbReference type="PANTHER" id="PTHR12526">
    <property type="entry name" value="GLYCOSYLTRANSFERASE"/>
    <property type="match status" value="1"/>
</dbReference>
<evidence type="ECO:0000259" key="1">
    <source>
        <dbReference type="Pfam" id="PF00534"/>
    </source>
</evidence>
<dbReference type="Proteomes" id="UP000530060">
    <property type="component" value="Unassembled WGS sequence"/>
</dbReference>
<comment type="caution">
    <text evidence="3">The sequence shown here is derived from an EMBL/GenBank/DDBJ whole genome shotgun (WGS) entry which is preliminary data.</text>
</comment>
<organism evidence="3 4">
    <name type="scientific">Flavobacterium salmonis</name>
    <dbReference type="NCBI Taxonomy" id="2654844"/>
    <lineage>
        <taxon>Bacteria</taxon>
        <taxon>Pseudomonadati</taxon>
        <taxon>Bacteroidota</taxon>
        <taxon>Flavobacteriia</taxon>
        <taxon>Flavobacteriales</taxon>
        <taxon>Flavobacteriaceae</taxon>
        <taxon>Flavobacterium</taxon>
    </lineage>
</organism>
<dbReference type="InterPro" id="IPR028098">
    <property type="entry name" value="Glyco_trans_4-like_N"/>
</dbReference>
<dbReference type="InterPro" id="IPR001296">
    <property type="entry name" value="Glyco_trans_1"/>
</dbReference>
<dbReference type="GO" id="GO:0102710">
    <property type="term" value="F:D-inositol-3-phosphate glycosyltransferase activity"/>
    <property type="evidence" value="ECO:0007669"/>
    <property type="project" value="UniProtKB-EC"/>
</dbReference>
<reference evidence="3 4" key="1">
    <citation type="submission" date="2020-06" db="EMBL/GenBank/DDBJ databases">
        <authorList>
            <person name="Criscuolo A."/>
        </authorList>
    </citation>
    <scope>NUCLEOTIDE SEQUENCE [LARGE SCALE GENOMIC DNA]</scope>
    <source>
        <strain evidence="4">CIP 111411</strain>
    </source>
</reference>
<dbReference type="EMBL" id="CAIJDP010000068">
    <property type="protein sequence ID" value="CAD0004607.1"/>
    <property type="molecule type" value="Genomic_DNA"/>
</dbReference>
<evidence type="ECO:0000313" key="4">
    <source>
        <dbReference type="Proteomes" id="UP000530060"/>
    </source>
</evidence>
<gene>
    <name evidence="3" type="primary">mshA_1</name>
    <name evidence="3" type="ORF">FLAT13_02372</name>
</gene>
<dbReference type="Pfam" id="PF00534">
    <property type="entry name" value="Glycos_transf_1"/>
    <property type="match status" value="1"/>
</dbReference>
<feature type="domain" description="Glycosyltransferase subfamily 4-like N-terminal" evidence="2">
    <location>
        <begin position="15"/>
        <end position="173"/>
    </location>
</feature>
<protein>
    <submittedName>
        <fullName evidence="3">D-inositol-3-phosphate glycosyltransferase</fullName>
        <ecNumber evidence="3">2.4.1.250</ecNumber>
    </submittedName>
</protein>
<dbReference type="AlphaFoldDB" id="A0A6V6YYK8"/>
<dbReference type="PANTHER" id="PTHR12526:SF637">
    <property type="entry name" value="GLYCOSYLTRANSFERASE EPSF-RELATED"/>
    <property type="match status" value="1"/>
</dbReference>
<dbReference type="Pfam" id="PF13579">
    <property type="entry name" value="Glyco_trans_4_4"/>
    <property type="match status" value="1"/>
</dbReference>
<dbReference type="EC" id="2.4.1.250" evidence="3"/>
<dbReference type="SUPFAM" id="SSF53756">
    <property type="entry name" value="UDP-Glycosyltransferase/glycogen phosphorylase"/>
    <property type="match status" value="1"/>
</dbReference>
<dbReference type="RefSeq" id="WP_180909029.1">
    <property type="nucleotide sequence ID" value="NZ_CAIJDP010000068.1"/>
</dbReference>
<keyword evidence="3" id="KW-0808">Transferase</keyword>
<keyword evidence="3" id="KW-0328">Glycosyltransferase</keyword>
<sequence length="381" mass="43209">MKITHCISSIDESTGGPARSVTHLVKALGEIKVISEVNLLTIKSENPLILQFSNTKLHIEFYASGLLQYSSGLCSKLRSVQTDLFHGHGIWQQPVHQMARIARERKLPYVISVRGMLEPWSLTQGKLKKKIALMLFQYKDLQKANCLHATGKMELESIRALGFKNPIADIPNGIKIDQYPIKDFAKKSDLKKILFLSRIHPKKGIENLINSWGDLNAVIRKNWIIEIVGNGEENYIKSLHSIIQAKNLEDQITIIGPVFGNEKVNCYQNADIFVLPTYSENFGIVIAEALCCGVPVITTKGTPWEELEKMNAGRWIDMGEEPLKKALSELMMKSDLERETMGKNGRKLIEERYSIEAVAKKMKQLYKWIILKGEKPDFVYL</sequence>
<proteinExistence type="predicted"/>
<evidence type="ECO:0000313" key="3">
    <source>
        <dbReference type="EMBL" id="CAD0004607.1"/>
    </source>
</evidence>
<accession>A0A6V6YYK8</accession>
<name>A0A6V6YYK8_9FLAO</name>
<dbReference type="Gene3D" id="3.40.50.2000">
    <property type="entry name" value="Glycogen Phosphorylase B"/>
    <property type="match status" value="2"/>
</dbReference>
<evidence type="ECO:0000259" key="2">
    <source>
        <dbReference type="Pfam" id="PF13579"/>
    </source>
</evidence>
<keyword evidence="4" id="KW-1185">Reference proteome</keyword>
<feature type="domain" description="Glycosyl transferase family 1" evidence="1">
    <location>
        <begin position="183"/>
        <end position="347"/>
    </location>
</feature>